<feature type="region of interest" description="Disordered" evidence="1">
    <location>
        <begin position="1"/>
        <end position="71"/>
    </location>
</feature>
<evidence type="ECO:0000313" key="3">
    <source>
        <dbReference type="Proteomes" id="UP000701801"/>
    </source>
</evidence>
<name>A0A9N9PWH8_9HELO</name>
<proteinExistence type="predicted"/>
<dbReference type="Proteomes" id="UP000701801">
    <property type="component" value="Unassembled WGS sequence"/>
</dbReference>
<gene>
    <name evidence="2" type="ORF">HYALB_00003404</name>
</gene>
<comment type="caution">
    <text evidence="2">The sequence shown here is derived from an EMBL/GenBank/DDBJ whole genome shotgun (WGS) entry which is preliminary data.</text>
</comment>
<sequence length="71" mass="7873">MARSTGMPSYYTPAAYSGPKLTEPRKSHGTRPGNPSARFTNLDIPRDRKAEAPPKTQAGTRNKFQVVRAER</sequence>
<evidence type="ECO:0000313" key="2">
    <source>
        <dbReference type="EMBL" id="CAG8970650.1"/>
    </source>
</evidence>
<dbReference type="AlphaFoldDB" id="A0A9N9PWH8"/>
<keyword evidence="3" id="KW-1185">Reference proteome</keyword>
<accession>A0A9N9PWH8</accession>
<reference evidence="2" key="1">
    <citation type="submission" date="2021-07" db="EMBL/GenBank/DDBJ databases">
        <authorList>
            <person name="Durling M."/>
        </authorList>
    </citation>
    <scope>NUCLEOTIDE SEQUENCE</scope>
</reference>
<organism evidence="2 3">
    <name type="scientific">Hymenoscyphus albidus</name>
    <dbReference type="NCBI Taxonomy" id="595503"/>
    <lineage>
        <taxon>Eukaryota</taxon>
        <taxon>Fungi</taxon>
        <taxon>Dikarya</taxon>
        <taxon>Ascomycota</taxon>
        <taxon>Pezizomycotina</taxon>
        <taxon>Leotiomycetes</taxon>
        <taxon>Helotiales</taxon>
        <taxon>Helotiaceae</taxon>
        <taxon>Hymenoscyphus</taxon>
    </lineage>
</organism>
<protein>
    <submittedName>
        <fullName evidence="2">Uncharacterized protein</fullName>
    </submittedName>
</protein>
<evidence type="ECO:0000256" key="1">
    <source>
        <dbReference type="SAM" id="MobiDB-lite"/>
    </source>
</evidence>
<dbReference type="EMBL" id="CAJVRM010000001">
    <property type="protein sequence ID" value="CAG8970650.1"/>
    <property type="molecule type" value="Genomic_DNA"/>
</dbReference>